<evidence type="ECO:0000256" key="2">
    <source>
        <dbReference type="ARBA" id="ARBA00022630"/>
    </source>
</evidence>
<protein>
    <submittedName>
        <fullName evidence="6">BBE domain-containing protein</fullName>
    </submittedName>
</protein>
<dbReference type="Pfam" id="PF08031">
    <property type="entry name" value="BBE"/>
    <property type="match status" value="1"/>
</dbReference>
<dbReference type="PANTHER" id="PTHR42973:SF39">
    <property type="entry name" value="FAD-BINDING PCMH-TYPE DOMAIN-CONTAINING PROTEIN"/>
    <property type="match status" value="1"/>
</dbReference>
<accession>A0AB39YEG5</accession>
<dbReference type="RefSeq" id="WP_369779639.1">
    <property type="nucleotide sequence ID" value="NZ_CP165727.1"/>
</dbReference>
<dbReference type="Gene3D" id="3.40.462.20">
    <property type="match status" value="1"/>
</dbReference>
<dbReference type="InterPro" id="IPR012951">
    <property type="entry name" value="BBE"/>
</dbReference>
<organism evidence="6">
    <name type="scientific">Streptomyces sp. R33</name>
    <dbReference type="NCBI Taxonomy" id="3238629"/>
    <lineage>
        <taxon>Bacteria</taxon>
        <taxon>Bacillati</taxon>
        <taxon>Actinomycetota</taxon>
        <taxon>Actinomycetes</taxon>
        <taxon>Kitasatosporales</taxon>
        <taxon>Streptomycetaceae</taxon>
        <taxon>Streptomyces</taxon>
    </lineage>
</organism>
<dbReference type="Gene3D" id="3.30.465.10">
    <property type="match status" value="1"/>
</dbReference>
<dbReference type="PANTHER" id="PTHR42973">
    <property type="entry name" value="BINDING OXIDOREDUCTASE, PUTATIVE (AFU_ORTHOLOGUE AFUA_1G17690)-RELATED"/>
    <property type="match status" value="1"/>
</dbReference>
<evidence type="ECO:0000256" key="3">
    <source>
        <dbReference type="ARBA" id="ARBA00022827"/>
    </source>
</evidence>
<comment type="cofactor">
    <cofactor evidence="1">
        <name>FAD</name>
        <dbReference type="ChEBI" id="CHEBI:57692"/>
    </cofactor>
</comment>
<evidence type="ECO:0000256" key="1">
    <source>
        <dbReference type="ARBA" id="ARBA00001974"/>
    </source>
</evidence>
<evidence type="ECO:0000313" key="6">
    <source>
        <dbReference type="EMBL" id="XDV67975.1"/>
    </source>
</evidence>
<keyword evidence="4" id="KW-0560">Oxidoreductase</keyword>
<name>A0AB39YEG5_9ACTN</name>
<keyword evidence="3" id="KW-0274">FAD</keyword>
<proteinExistence type="predicted"/>
<dbReference type="EMBL" id="CP165727">
    <property type="protein sequence ID" value="XDV67975.1"/>
    <property type="molecule type" value="Genomic_DNA"/>
</dbReference>
<feature type="domain" description="Berberine/berberine-like" evidence="5">
    <location>
        <begin position="195"/>
        <end position="238"/>
    </location>
</feature>
<dbReference type="InterPro" id="IPR016169">
    <property type="entry name" value="FAD-bd_PCMH_sub2"/>
</dbReference>
<evidence type="ECO:0000256" key="4">
    <source>
        <dbReference type="ARBA" id="ARBA00023002"/>
    </source>
</evidence>
<sequence length="240" mass="26507">MRDGGRRTAAVQEILADDDAGDFDVRIGFKNAGDGQAASVALLGQLPGDETALRRIFAPVLELRPAREFIEQRQFWAAQDHQLEKPGTPDDYASKSLVPDRCLSPGTVESVVEWVRDRQPGAPGHAGYVTLFAMGGASGRPEPGETAYPHRDATFVIDIGTHCMADTPQAGVRRQLARTRALHRTLSRDLETRAAYVNFPDPDLHDWQSAYYGDNYARLLDVKRRYDPSGLFHYAQAIGT</sequence>
<dbReference type="GO" id="GO:0050660">
    <property type="term" value="F:flavin adenine dinucleotide binding"/>
    <property type="evidence" value="ECO:0007669"/>
    <property type="project" value="InterPro"/>
</dbReference>
<evidence type="ECO:0000259" key="5">
    <source>
        <dbReference type="Pfam" id="PF08031"/>
    </source>
</evidence>
<dbReference type="GO" id="GO:0016491">
    <property type="term" value="F:oxidoreductase activity"/>
    <property type="evidence" value="ECO:0007669"/>
    <property type="project" value="UniProtKB-KW"/>
</dbReference>
<gene>
    <name evidence="6" type="ORF">AB5J51_36155</name>
</gene>
<keyword evidence="2" id="KW-0285">Flavoprotein</keyword>
<reference evidence="6" key="1">
    <citation type="submission" date="2024-08" db="EMBL/GenBank/DDBJ databases">
        <authorList>
            <person name="Yu S.T."/>
        </authorList>
    </citation>
    <scope>NUCLEOTIDE SEQUENCE</scope>
    <source>
        <strain evidence="6">R33</strain>
    </source>
</reference>
<dbReference type="AlphaFoldDB" id="A0AB39YEG5"/>
<dbReference type="InterPro" id="IPR050416">
    <property type="entry name" value="FAD-linked_Oxidoreductase"/>
</dbReference>